<comment type="caution">
    <text evidence="1">The sequence shown here is derived from an EMBL/GenBank/DDBJ whole genome shotgun (WGS) entry which is preliminary data.</text>
</comment>
<evidence type="ECO:0000313" key="1">
    <source>
        <dbReference type="EMBL" id="MEQ2257789.1"/>
    </source>
</evidence>
<name>A0ABV0VLA3_9TELE</name>
<protein>
    <submittedName>
        <fullName evidence="1">Uncharacterized protein</fullName>
    </submittedName>
</protein>
<keyword evidence="2" id="KW-1185">Reference proteome</keyword>
<sequence length="117" mass="12536">MLLCRNKSASTFSGLRAECLSSISLPAALKLRSEGVLVAGIASSFLATGTSPPDLSCQKSKRDWKRVHLESVMYCSTNWRPCDSILPLSSLSSSTTQLAKKLCTSVALVDELDGDEP</sequence>
<dbReference type="Proteomes" id="UP001482620">
    <property type="component" value="Unassembled WGS sequence"/>
</dbReference>
<dbReference type="EMBL" id="JAHRIQ010113719">
    <property type="protein sequence ID" value="MEQ2257789.1"/>
    <property type="molecule type" value="Genomic_DNA"/>
</dbReference>
<reference evidence="1 2" key="1">
    <citation type="submission" date="2021-06" db="EMBL/GenBank/DDBJ databases">
        <authorList>
            <person name="Palmer J.M."/>
        </authorList>
    </citation>
    <scope>NUCLEOTIDE SEQUENCE [LARGE SCALE GENOMIC DNA]</scope>
    <source>
        <strain evidence="2">if_2019</strain>
        <tissue evidence="1">Muscle</tissue>
    </source>
</reference>
<evidence type="ECO:0000313" key="2">
    <source>
        <dbReference type="Proteomes" id="UP001482620"/>
    </source>
</evidence>
<proteinExistence type="predicted"/>
<organism evidence="1 2">
    <name type="scientific">Ilyodon furcidens</name>
    <name type="common">goldbreast splitfin</name>
    <dbReference type="NCBI Taxonomy" id="33524"/>
    <lineage>
        <taxon>Eukaryota</taxon>
        <taxon>Metazoa</taxon>
        <taxon>Chordata</taxon>
        <taxon>Craniata</taxon>
        <taxon>Vertebrata</taxon>
        <taxon>Euteleostomi</taxon>
        <taxon>Actinopterygii</taxon>
        <taxon>Neopterygii</taxon>
        <taxon>Teleostei</taxon>
        <taxon>Neoteleostei</taxon>
        <taxon>Acanthomorphata</taxon>
        <taxon>Ovalentaria</taxon>
        <taxon>Atherinomorphae</taxon>
        <taxon>Cyprinodontiformes</taxon>
        <taxon>Goodeidae</taxon>
        <taxon>Ilyodon</taxon>
    </lineage>
</organism>
<gene>
    <name evidence="1" type="ORF">ILYODFUR_038389</name>
</gene>
<accession>A0ABV0VLA3</accession>